<reference evidence="1" key="1">
    <citation type="submission" date="2020-11" db="EMBL/GenBank/DDBJ databases">
        <authorList>
            <person name="Whitehead M."/>
        </authorList>
    </citation>
    <scope>NUCLEOTIDE SEQUENCE</scope>
    <source>
        <strain evidence="1">EGII</strain>
    </source>
</reference>
<evidence type="ECO:0000313" key="2">
    <source>
        <dbReference type="Proteomes" id="UP000606786"/>
    </source>
</evidence>
<gene>
    <name evidence="1" type="ORF">CCAP1982_LOCUS10593</name>
</gene>
<dbReference type="AlphaFoldDB" id="A0A811UVU5"/>
<organism evidence="1 2">
    <name type="scientific">Ceratitis capitata</name>
    <name type="common">Mediterranean fruit fly</name>
    <name type="synonym">Tephritis capitata</name>
    <dbReference type="NCBI Taxonomy" id="7213"/>
    <lineage>
        <taxon>Eukaryota</taxon>
        <taxon>Metazoa</taxon>
        <taxon>Ecdysozoa</taxon>
        <taxon>Arthropoda</taxon>
        <taxon>Hexapoda</taxon>
        <taxon>Insecta</taxon>
        <taxon>Pterygota</taxon>
        <taxon>Neoptera</taxon>
        <taxon>Endopterygota</taxon>
        <taxon>Diptera</taxon>
        <taxon>Brachycera</taxon>
        <taxon>Muscomorpha</taxon>
        <taxon>Tephritoidea</taxon>
        <taxon>Tephritidae</taxon>
        <taxon>Ceratitis</taxon>
        <taxon>Ceratitis</taxon>
    </lineage>
</organism>
<dbReference type="EMBL" id="CAJHJT010000023">
    <property type="protein sequence ID" value="CAD7002105.1"/>
    <property type="molecule type" value="Genomic_DNA"/>
</dbReference>
<accession>A0A811UVU5</accession>
<proteinExistence type="predicted"/>
<sequence length="114" mass="13287">MRVTDMNISERDNSVSKKTVVLLDGTDKAHFDYSAHLIWNNSDLDEQLKVLETQEHEIRLKKLSDPIMSYAGSNVNEHIHSASDLTRQSNTCYTNSDNYLDDMYMNDRMLCRQR</sequence>
<evidence type="ECO:0000313" key="1">
    <source>
        <dbReference type="EMBL" id="CAD7002105.1"/>
    </source>
</evidence>
<dbReference type="Proteomes" id="UP000606786">
    <property type="component" value="Unassembled WGS sequence"/>
</dbReference>
<protein>
    <submittedName>
        <fullName evidence="1">(Mediterranean fruit fly) hypothetical protein</fullName>
    </submittedName>
</protein>
<comment type="caution">
    <text evidence="1">The sequence shown here is derived from an EMBL/GenBank/DDBJ whole genome shotgun (WGS) entry which is preliminary data.</text>
</comment>
<keyword evidence="2" id="KW-1185">Reference proteome</keyword>
<dbReference type="OrthoDB" id="10053234at2759"/>
<name>A0A811UVU5_CERCA</name>